<proteinExistence type="predicted"/>
<dbReference type="SMART" id="SM00530">
    <property type="entry name" value="HTH_XRE"/>
    <property type="match status" value="1"/>
</dbReference>
<accession>A0A645ARI7</accession>
<dbReference type="EMBL" id="VSSQ01015383">
    <property type="protein sequence ID" value="MPM55679.1"/>
    <property type="molecule type" value="Genomic_DNA"/>
</dbReference>
<name>A0A645ARI7_9ZZZZ</name>
<evidence type="ECO:0000313" key="2">
    <source>
        <dbReference type="EMBL" id="MPM55679.1"/>
    </source>
</evidence>
<dbReference type="InterPro" id="IPR010982">
    <property type="entry name" value="Lambda_DNA-bd_dom_sf"/>
</dbReference>
<protein>
    <recommendedName>
        <fullName evidence="1">HTH cro/C1-type domain-containing protein</fullName>
    </recommendedName>
</protein>
<reference evidence="2" key="1">
    <citation type="submission" date="2019-08" db="EMBL/GenBank/DDBJ databases">
        <authorList>
            <person name="Kucharzyk K."/>
            <person name="Murdoch R.W."/>
            <person name="Higgins S."/>
            <person name="Loffler F."/>
        </authorList>
    </citation>
    <scope>NUCLEOTIDE SEQUENCE</scope>
</reference>
<dbReference type="SUPFAM" id="SSF47413">
    <property type="entry name" value="lambda repressor-like DNA-binding domains"/>
    <property type="match status" value="1"/>
</dbReference>
<dbReference type="CDD" id="cd00093">
    <property type="entry name" value="HTH_XRE"/>
    <property type="match status" value="1"/>
</dbReference>
<dbReference type="AlphaFoldDB" id="A0A645ARI7"/>
<dbReference type="Pfam" id="PF01381">
    <property type="entry name" value="HTH_3"/>
    <property type="match status" value="1"/>
</dbReference>
<dbReference type="Gene3D" id="1.10.260.40">
    <property type="entry name" value="lambda repressor-like DNA-binding domains"/>
    <property type="match status" value="1"/>
</dbReference>
<sequence>MDISTIIDMSPNAILKGIAERVKDRRLERNLTQKAFAKRAGVGYDAYRKFESTGEITFRNLVLCAIALDDTEGFTELFTKKSYQSLDELLKTQEVKKRKRGISQ</sequence>
<feature type="domain" description="HTH cro/C1-type" evidence="1">
    <location>
        <begin position="22"/>
        <end position="52"/>
    </location>
</feature>
<gene>
    <name evidence="2" type="ORF">SDC9_102476</name>
</gene>
<organism evidence="2">
    <name type="scientific">bioreactor metagenome</name>
    <dbReference type="NCBI Taxonomy" id="1076179"/>
    <lineage>
        <taxon>unclassified sequences</taxon>
        <taxon>metagenomes</taxon>
        <taxon>ecological metagenomes</taxon>
    </lineage>
</organism>
<evidence type="ECO:0000259" key="1">
    <source>
        <dbReference type="PROSITE" id="PS50943"/>
    </source>
</evidence>
<comment type="caution">
    <text evidence="2">The sequence shown here is derived from an EMBL/GenBank/DDBJ whole genome shotgun (WGS) entry which is preliminary data.</text>
</comment>
<dbReference type="PROSITE" id="PS50943">
    <property type="entry name" value="HTH_CROC1"/>
    <property type="match status" value="1"/>
</dbReference>
<dbReference type="GO" id="GO:0003677">
    <property type="term" value="F:DNA binding"/>
    <property type="evidence" value="ECO:0007669"/>
    <property type="project" value="InterPro"/>
</dbReference>
<dbReference type="InterPro" id="IPR001387">
    <property type="entry name" value="Cro/C1-type_HTH"/>
</dbReference>